<protein>
    <submittedName>
        <fullName evidence="1">Uncharacterized protein</fullName>
    </submittedName>
</protein>
<dbReference type="EMBL" id="MEUG01000001">
    <property type="protein sequence ID" value="OGC27572.1"/>
    <property type="molecule type" value="Genomic_DNA"/>
</dbReference>
<reference evidence="1 2" key="1">
    <citation type="journal article" date="2016" name="Nat. Commun.">
        <title>Thousands of microbial genomes shed light on interconnected biogeochemical processes in an aquifer system.</title>
        <authorList>
            <person name="Anantharaman K."/>
            <person name="Brown C.T."/>
            <person name="Hug L.A."/>
            <person name="Sharon I."/>
            <person name="Castelle C.J."/>
            <person name="Probst A.J."/>
            <person name="Thomas B.C."/>
            <person name="Singh A."/>
            <person name="Wilkins M.J."/>
            <person name="Karaoz U."/>
            <person name="Brodie E.L."/>
            <person name="Williams K.H."/>
            <person name="Hubbard S.S."/>
            <person name="Banfield J.F."/>
        </authorList>
    </citation>
    <scope>NUCLEOTIDE SEQUENCE [LARGE SCALE GENOMIC DNA]</scope>
</reference>
<gene>
    <name evidence="1" type="ORF">A3K49_00925</name>
</gene>
<dbReference type="Proteomes" id="UP000178602">
    <property type="component" value="Unassembled WGS sequence"/>
</dbReference>
<organism evidence="1 2">
    <name type="scientific">candidate division WOR-1 bacterium RIFOXYC12_FULL_54_18</name>
    <dbReference type="NCBI Taxonomy" id="1802584"/>
    <lineage>
        <taxon>Bacteria</taxon>
        <taxon>Bacillati</taxon>
        <taxon>Saganbacteria</taxon>
    </lineage>
</organism>
<accession>A0A1F4T4A0</accession>
<proteinExistence type="predicted"/>
<comment type="caution">
    <text evidence="1">The sequence shown here is derived from an EMBL/GenBank/DDBJ whole genome shotgun (WGS) entry which is preliminary data.</text>
</comment>
<sequence length="98" mass="11221">MHTIFGVNPNNKVNNQPEVKKTVNPQGVDFKASLGEIAAAAQKKVVNKGGKEGLEFDNWRDMEESLYYDKEEVEEKATLENIKKLKKMIKNKLEQEKK</sequence>
<dbReference type="AlphaFoldDB" id="A0A1F4T4A0"/>
<evidence type="ECO:0000313" key="1">
    <source>
        <dbReference type="EMBL" id="OGC27572.1"/>
    </source>
</evidence>
<name>A0A1F4T4A0_UNCSA</name>
<evidence type="ECO:0000313" key="2">
    <source>
        <dbReference type="Proteomes" id="UP000178602"/>
    </source>
</evidence>